<organism evidence="1">
    <name type="scientific">Solanum lycopersicum</name>
    <name type="common">Tomato</name>
    <name type="synonym">Lycopersicon esculentum</name>
    <dbReference type="NCBI Taxonomy" id="4081"/>
    <lineage>
        <taxon>Eukaryota</taxon>
        <taxon>Viridiplantae</taxon>
        <taxon>Streptophyta</taxon>
        <taxon>Embryophyta</taxon>
        <taxon>Tracheophyta</taxon>
        <taxon>Spermatophyta</taxon>
        <taxon>Magnoliopsida</taxon>
        <taxon>eudicotyledons</taxon>
        <taxon>Gunneridae</taxon>
        <taxon>Pentapetalae</taxon>
        <taxon>asterids</taxon>
        <taxon>lamiids</taxon>
        <taxon>Solanales</taxon>
        <taxon>Solanaceae</taxon>
        <taxon>Solanoideae</taxon>
        <taxon>Solaneae</taxon>
        <taxon>Solanum</taxon>
        <taxon>Solanum subgen. Lycopersicon</taxon>
    </lineage>
</organism>
<keyword evidence="2" id="KW-1185">Reference proteome</keyword>
<dbReference type="AlphaFoldDB" id="A0A3Q7HA46"/>
<dbReference type="InParanoid" id="A0A3Q7HA46"/>
<dbReference type="Proteomes" id="UP000004994">
    <property type="component" value="Chromosome 7"/>
</dbReference>
<name>A0A3Q7HA46_SOLLC</name>
<proteinExistence type="predicted"/>
<reference evidence="1" key="2">
    <citation type="submission" date="2019-01" db="UniProtKB">
        <authorList>
            <consortium name="EnsemblPlants"/>
        </authorList>
    </citation>
    <scope>IDENTIFICATION</scope>
    <source>
        <strain evidence="1">cv. Heinz 1706</strain>
    </source>
</reference>
<sequence length="39" mass="4718">MWRLIALFRTPRLRTDDITPNFSLYDLTINILQFPLSHE</sequence>
<evidence type="ECO:0000313" key="1">
    <source>
        <dbReference type="EnsemblPlants" id="Solyc07g025450.2.1.1"/>
    </source>
</evidence>
<evidence type="ECO:0000313" key="2">
    <source>
        <dbReference type="Proteomes" id="UP000004994"/>
    </source>
</evidence>
<accession>A0A3Q7HA46</accession>
<dbReference type="EnsemblPlants" id="Solyc07g025450.2.1">
    <property type="protein sequence ID" value="Solyc07g025450.2.1.1"/>
    <property type="gene ID" value="Solyc07g025450.2"/>
</dbReference>
<dbReference type="PaxDb" id="4081-Solyc07g025450.1.1"/>
<dbReference type="Gramene" id="Solyc07g025450.2.1">
    <property type="protein sequence ID" value="Solyc07g025450.2.1.1"/>
    <property type="gene ID" value="Solyc07g025450.2"/>
</dbReference>
<reference evidence="1" key="1">
    <citation type="journal article" date="2012" name="Nature">
        <title>The tomato genome sequence provides insights into fleshy fruit evolution.</title>
        <authorList>
            <consortium name="Tomato Genome Consortium"/>
        </authorList>
    </citation>
    <scope>NUCLEOTIDE SEQUENCE [LARGE SCALE GENOMIC DNA]</scope>
    <source>
        <strain evidence="1">cv. Heinz 1706</strain>
    </source>
</reference>
<protein>
    <submittedName>
        <fullName evidence="1">Uncharacterized protein</fullName>
    </submittedName>
</protein>